<dbReference type="PANTHER" id="PTHR11669:SF8">
    <property type="entry name" value="DNA POLYMERASE III SUBUNIT DELTA"/>
    <property type="match status" value="1"/>
</dbReference>
<dbReference type="PANTHER" id="PTHR11669">
    <property type="entry name" value="REPLICATION FACTOR C / DNA POLYMERASE III GAMMA-TAU SUBUNIT"/>
    <property type="match status" value="1"/>
</dbReference>
<evidence type="ECO:0000256" key="3">
    <source>
        <dbReference type="ARBA" id="ARBA00022679"/>
    </source>
</evidence>
<proteinExistence type="predicted"/>
<dbReference type="InterPro" id="IPR027417">
    <property type="entry name" value="P-loop_NTPase"/>
</dbReference>
<evidence type="ECO:0000313" key="10">
    <source>
        <dbReference type="Proteomes" id="UP000184196"/>
    </source>
</evidence>
<name>A0A1M4Z927_9FIRM</name>
<keyword evidence="4" id="KW-0548">Nucleotidyltransferase</keyword>
<dbReference type="Pfam" id="PF13177">
    <property type="entry name" value="DNA_pol3_delta2"/>
    <property type="match status" value="1"/>
</dbReference>
<dbReference type="EMBL" id="FQUW01000016">
    <property type="protein sequence ID" value="SHF14504.1"/>
    <property type="molecule type" value="Genomic_DNA"/>
</dbReference>
<dbReference type="Gene3D" id="3.40.50.300">
    <property type="entry name" value="P-loop containing nucleotide triphosphate hydrolases"/>
    <property type="match status" value="1"/>
</dbReference>
<dbReference type="AlphaFoldDB" id="A0A1M4Z927"/>
<dbReference type="Proteomes" id="UP000184196">
    <property type="component" value="Unassembled WGS sequence"/>
</dbReference>
<comment type="catalytic activity">
    <reaction evidence="7">
        <text>DNA(n) + a 2'-deoxyribonucleoside 5'-triphosphate = DNA(n+1) + diphosphate</text>
        <dbReference type="Rhea" id="RHEA:22508"/>
        <dbReference type="Rhea" id="RHEA-COMP:17339"/>
        <dbReference type="Rhea" id="RHEA-COMP:17340"/>
        <dbReference type="ChEBI" id="CHEBI:33019"/>
        <dbReference type="ChEBI" id="CHEBI:61560"/>
        <dbReference type="ChEBI" id="CHEBI:173112"/>
        <dbReference type="EC" id="2.7.7.7"/>
    </reaction>
</comment>
<protein>
    <recommendedName>
        <fullName evidence="2">DNA polymerase III subunit delta'</fullName>
        <ecNumber evidence="1">2.7.7.7</ecNumber>
    </recommendedName>
</protein>
<dbReference type="RefSeq" id="WP_073164765.1">
    <property type="nucleotide sequence ID" value="NZ_FQUW01000016.1"/>
</dbReference>
<keyword evidence="6" id="KW-0239">DNA-directed DNA polymerase</keyword>
<evidence type="ECO:0000256" key="6">
    <source>
        <dbReference type="ARBA" id="ARBA00022932"/>
    </source>
</evidence>
<evidence type="ECO:0000256" key="1">
    <source>
        <dbReference type="ARBA" id="ARBA00012417"/>
    </source>
</evidence>
<dbReference type="GO" id="GO:0003677">
    <property type="term" value="F:DNA binding"/>
    <property type="evidence" value="ECO:0007669"/>
    <property type="project" value="InterPro"/>
</dbReference>
<evidence type="ECO:0000256" key="5">
    <source>
        <dbReference type="ARBA" id="ARBA00022705"/>
    </source>
</evidence>
<sequence length="329" mass="36284">MKLADLTGHEEIIRALRRAVEQNRASHAYLFAGPEGVGKTTTALAFGAALLCRNPEQGDACGRCRDCRQVAARNHPDLHRLVPEGASIKIGQVREVLRLITLSPFQGQRQVFVVEQSDLMTQEAANCLLKTLEEPPAGTVLILISDRPHALLPTIISRCQVLTFQPLLPEQVSVILKRVTDAPDEEVELLSRLSGGCPGRAVRLAGTEGGYFGLRQRMLELAAGLNRASLAEALQRAAAVAGDKEDALTCLELFLLWYRDLLVCKETGTPELLFNRDLFPLIDREARIYSRGQLLRVIKEIEKTRDSLLANVNTRLAMEMLFMRLAGAG</sequence>
<dbReference type="EC" id="2.7.7.7" evidence="1"/>
<dbReference type="OrthoDB" id="9810148at2"/>
<keyword evidence="3" id="KW-0808">Transferase</keyword>
<keyword evidence="5" id="KW-0235">DNA replication</keyword>
<dbReference type="GO" id="GO:0009360">
    <property type="term" value="C:DNA polymerase III complex"/>
    <property type="evidence" value="ECO:0007669"/>
    <property type="project" value="InterPro"/>
</dbReference>
<evidence type="ECO:0000256" key="7">
    <source>
        <dbReference type="ARBA" id="ARBA00049244"/>
    </source>
</evidence>
<dbReference type="Pfam" id="PF09115">
    <property type="entry name" value="DNApol3-delta_C"/>
    <property type="match status" value="1"/>
</dbReference>
<keyword evidence="10" id="KW-1185">Reference proteome</keyword>
<organism evidence="9 10">
    <name type="scientific">Desulfofundulus australicus DSM 11792</name>
    <dbReference type="NCBI Taxonomy" id="1121425"/>
    <lineage>
        <taxon>Bacteria</taxon>
        <taxon>Bacillati</taxon>
        <taxon>Bacillota</taxon>
        <taxon>Clostridia</taxon>
        <taxon>Eubacteriales</taxon>
        <taxon>Peptococcaceae</taxon>
        <taxon>Desulfofundulus</taxon>
    </lineage>
</organism>
<evidence type="ECO:0000259" key="8">
    <source>
        <dbReference type="Pfam" id="PF09115"/>
    </source>
</evidence>
<dbReference type="FunFam" id="3.40.50.300:FF:001255">
    <property type="entry name" value="DNA polymerase III subunit delta"/>
    <property type="match status" value="1"/>
</dbReference>
<reference evidence="10" key="1">
    <citation type="submission" date="2016-11" db="EMBL/GenBank/DDBJ databases">
        <authorList>
            <person name="Varghese N."/>
            <person name="Submissions S."/>
        </authorList>
    </citation>
    <scope>NUCLEOTIDE SEQUENCE [LARGE SCALE GENOMIC DNA]</scope>
    <source>
        <strain evidence="10">DSM 11792</strain>
    </source>
</reference>
<evidence type="ECO:0000256" key="2">
    <source>
        <dbReference type="ARBA" id="ARBA00014363"/>
    </source>
</evidence>
<feature type="domain" description="DNA polymerase III delta subunit C-terminal" evidence="8">
    <location>
        <begin position="223"/>
        <end position="325"/>
    </location>
</feature>
<dbReference type="InterPro" id="IPR050238">
    <property type="entry name" value="DNA_Rep/Repair_Clamp_Loader"/>
</dbReference>
<dbReference type="GO" id="GO:0006261">
    <property type="term" value="P:DNA-templated DNA replication"/>
    <property type="evidence" value="ECO:0007669"/>
    <property type="project" value="TreeGrafter"/>
</dbReference>
<gene>
    <name evidence="9" type="ORF">SAMN02745218_01545</name>
</gene>
<dbReference type="InterPro" id="IPR004622">
    <property type="entry name" value="DNA_pol_HolB"/>
</dbReference>
<dbReference type="GO" id="GO:0008408">
    <property type="term" value="F:3'-5' exonuclease activity"/>
    <property type="evidence" value="ECO:0007669"/>
    <property type="project" value="InterPro"/>
</dbReference>
<dbReference type="GO" id="GO:0003887">
    <property type="term" value="F:DNA-directed DNA polymerase activity"/>
    <property type="evidence" value="ECO:0007669"/>
    <property type="project" value="UniProtKB-KW"/>
</dbReference>
<evidence type="ECO:0000313" key="9">
    <source>
        <dbReference type="EMBL" id="SHF14504.1"/>
    </source>
</evidence>
<dbReference type="InterPro" id="IPR015199">
    <property type="entry name" value="DNA_pol_III_delta_C"/>
</dbReference>
<dbReference type="NCBIfam" id="TIGR00678">
    <property type="entry name" value="holB"/>
    <property type="match status" value="1"/>
</dbReference>
<evidence type="ECO:0000256" key="4">
    <source>
        <dbReference type="ARBA" id="ARBA00022695"/>
    </source>
</evidence>
<accession>A0A1M4Z927</accession>
<dbReference type="SUPFAM" id="SSF52540">
    <property type="entry name" value="P-loop containing nucleoside triphosphate hydrolases"/>
    <property type="match status" value="1"/>
</dbReference>